<organism evidence="9 10">
    <name type="scientific">Candidatus Aphodoplasma excrementigallinarum</name>
    <dbReference type="NCBI Taxonomy" id="2840673"/>
    <lineage>
        <taxon>Bacteria</taxon>
        <taxon>Bacillati</taxon>
        <taxon>Bacillota</taxon>
        <taxon>Clostridia</taxon>
        <taxon>Eubacteriales</taxon>
        <taxon>Candidatus Aphodoplasma</taxon>
    </lineage>
</organism>
<dbReference type="EMBL" id="DVOF01000119">
    <property type="protein sequence ID" value="HIV02717.1"/>
    <property type="molecule type" value="Genomic_DNA"/>
</dbReference>
<evidence type="ECO:0000256" key="1">
    <source>
        <dbReference type="ARBA" id="ARBA00004651"/>
    </source>
</evidence>
<reference evidence="9" key="1">
    <citation type="submission" date="2020-10" db="EMBL/GenBank/DDBJ databases">
        <authorList>
            <person name="Gilroy R."/>
        </authorList>
    </citation>
    <scope>NUCLEOTIDE SEQUENCE</scope>
    <source>
        <strain evidence="9">4920</strain>
    </source>
</reference>
<evidence type="ECO:0000259" key="8">
    <source>
        <dbReference type="Pfam" id="PF06738"/>
    </source>
</evidence>
<dbReference type="GO" id="GO:0022857">
    <property type="term" value="F:transmembrane transporter activity"/>
    <property type="evidence" value="ECO:0007669"/>
    <property type="project" value="InterPro"/>
</dbReference>
<evidence type="ECO:0000256" key="7">
    <source>
        <dbReference type="SAM" id="Phobius"/>
    </source>
</evidence>
<comment type="caution">
    <text evidence="9">The sequence shown here is derived from an EMBL/GenBank/DDBJ whole genome shotgun (WGS) entry which is preliminary data.</text>
</comment>
<keyword evidence="3 7" id="KW-0812">Transmembrane</keyword>
<dbReference type="InterPro" id="IPR050539">
    <property type="entry name" value="ThrE_Dicarb/AminoAcid_Exp"/>
</dbReference>
<evidence type="ECO:0000256" key="4">
    <source>
        <dbReference type="ARBA" id="ARBA00022989"/>
    </source>
</evidence>
<reference evidence="9" key="2">
    <citation type="journal article" date="2021" name="PeerJ">
        <title>Extensive microbial diversity within the chicken gut microbiome revealed by metagenomics and culture.</title>
        <authorList>
            <person name="Gilroy R."/>
            <person name="Ravi A."/>
            <person name="Getino M."/>
            <person name="Pursley I."/>
            <person name="Horton D.L."/>
            <person name="Alikhan N.F."/>
            <person name="Baker D."/>
            <person name="Gharbi K."/>
            <person name="Hall N."/>
            <person name="Watson M."/>
            <person name="Adriaenssens E.M."/>
            <person name="Foster-Nyarko E."/>
            <person name="Jarju S."/>
            <person name="Secka A."/>
            <person name="Antonio M."/>
            <person name="Oren A."/>
            <person name="Chaudhuri R.R."/>
            <person name="La Ragione R."/>
            <person name="Hildebrand F."/>
            <person name="Pallen M.J."/>
        </authorList>
    </citation>
    <scope>NUCLEOTIDE SEQUENCE</scope>
    <source>
        <strain evidence="9">4920</strain>
    </source>
</reference>
<sequence length="258" mass="26789">MARTDLELLLEAAKRLAAVILENGGETYRAEEAARRLCGLYGTQEIDVLALPTGVLVHMTAEDGKTYSALARVRARRLDLGAVARANEIARRLAGGEMSPADALRELSAPQGQGETGRLLTPALSAFSIGCFSVLMGGGVFEFFAAAACAFLSQLVCSLFRDADLYYFITSLAGGVVCALAAVLAISMFGTGSLSVIIGSAILPLLPGMTLIGAIRDSVRGDLVSGAARLGDVLVVLLSLSFGVGAVLWCYGWIGGAL</sequence>
<keyword evidence="4 7" id="KW-1133">Transmembrane helix</keyword>
<feature type="transmembrane region" description="Helical" evidence="7">
    <location>
        <begin position="192"/>
        <end position="212"/>
    </location>
</feature>
<protein>
    <submittedName>
        <fullName evidence="9">Threonine/serine exporter family protein</fullName>
    </submittedName>
</protein>
<dbReference type="GO" id="GO:0005886">
    <property type="term" value="C:plasma membrane"/>
    <property type="evidence" value="ECO:0007669"/>
    <property type="project" value="UniProtKB-SubCell"/>
</dbReference>
<name>A0A9D1NGI6_9FIRM</name>
<accession>A0A9D1NGI6</accession>
<dbReference type="PANTHER" id="PTHR34390:SF2">
    <property type="entry name" value="SUCCINATE TRANSPORTER SUBUNIT YJJP-RELATED"/>
    <property type="match status" value="1"/>
</dbReference>
<feature type="transmembrane region" description="Helical" evidence="7">
    <location>
        <begin position="165"/>
        <end position="186"/>
    </location>
</feature>
<dbReference type="AlphaFoldDB" id="A0A9D1NGI6"/>
<evidence type="ECO:0000256" key="6">
    <source>
        <dbReference type="ARBA" id="ARBA00034125"/>
    </source>
</evidence>
<evidence type="ECO:0000313" key="10">
    <source>
        <dbReference type="Proteomes" id="UP000886743"/>
    </source>
</evidence>
<evidence type="ECO:0000256" key="5">
    <source>
        <dbReference type="ARBA" id="ARBA00023136"/>
    </source>
</evidence>
<evidence type="ECO:0000256" key="3">
    <source>
        <dbReference type="ARBA" id="ARBA00022692"/>
    </source>
</evidence>
<keyword evidence="2" id="KW-1003">Cell membrane</keyword>
<feature type="domain" description="Threonine/serine exporter-like N-terminal" evidence="8">
    <location>
        <begin position="14"/>
        <end position="248"/>
    </location>
</feature>
<keyword evidence="5 7" id="KW-0472">Membrane</keyword>
<comment type="subcellular location">
    <subcellularLocation>
        <location evidence="1">Cell membrane</location>
        <topology evidence="1">Multi-pass membrane protein</topology>
    </subcellularLocation>
</comment>
<feature type="transmembrane region" description="Helical" evidence="7">
    <location>
        <begin position="126"/>
        <end position="153"/>
    </location>
</feature>
<comment type="similarity">
    <text evidence="6">Belongs to the ThrE exporter (TC 2.A.79) family.</text>
</comment>
<proteinExistence type="inferred from homology"/>
<evidence type="ECO:0000256" key="2">
    <source>
        <dbReference type="ARBA" id="ARBA00022475"/>
    </source>
</evidence>
<dbReference type="Pfam" id="PF06738">
    <property type="entry name" value="ThrE"/>
    <property type="match status" value="1"/>
</dbReference>
<evidence type="ECO:0000313" key="9">
    <source>
        <dbReference type="EMBL" id="HIV02717.1"/>
    </source>
</evidence>
<dbReference type="PANTHER" id="PTHR34390">
    <property type="entry name" value="UPF0442 PROTEIN YJJB-RELATED"/>
    <property type="match status" value="1"/>
</dbReference>
<gene>
    <name evidence="9" type="ORF">IAC74_04020</name>
</gene>
<dbReference type="InterPro" id="IPR010619">
    <property type="entry name" value="ThrE-like_N"/>
</dbReference>
<dbReference type="Proteomes" id="UP000886743">
    <property type="component" value="Unassembled WGS sequence"/>
</dbReference>
<feature type="transmembrane region" description="Helical" evidence="7">
    <location>
        <begin position="233"/>
        <end position="254"/>
    </location>
</feature>
<dbReference type="GO" id="GO:0015744">
    <property type="term" value="P:succinate transport"/>
    <property type="evidence" value="ECO:0007669"/>
    <property type="project" value="TreeGrafter"/>
</dbReference>